<dbReference type="InterPro" id="IPR015867">
    <property type="entry name" value="N-reg_PII/ATP_PRibTrfase_C"/>
</dbReference>
<dbReference type="EMBL" id="JACEZS010000001">
    <property type="protein sequence ID" value="MBA5603876.1"/>
    <property type="molecule type" value="Genomic_DNA"/>
</dbReference>
<dbReference type="Gene3D" id="3.30.70.120">
    <property type="match status" value="1"/>
</dbReference>
<evidence type="ECO:0000313" key="1">
    <source>
        <dbReference type="EMBL" id="MBA5603876.1"/>
    </source>
</evidence>
<sequence>MTTDTNYEAMLTLAIPGALEGDVLDFLLLHPEQAPGFSVVDAHGMGQGATLHTTLEQVQGRCRRKLVHVVGTVDGLKTLVAALAAELRNAEVAWWLTPVLAFGRMV</sequence>
<reference evidence="1 2" key="1">
    <citation type="submission" date="2020-07" db="EMBL/GenBank/DDBJ databases">
        <title>Novel species isolated from subtropical streams in China.</title>
        <authorList>
            <person name="Lu H."/>
        </authorList>
    </citation>
    <scope>NUCLEOTIDE SEQUENCE [LARGE SCALE GENOMIC DNA]</scope>
    <source>
        <strain evidence="1 2">FT3S</strain>
    </source>
</reference>
<protein>
    <submittedName>
        <fullName evidence="1">DUF3240 family protein</fullName>
    </submittedName>
</protein>
<proteinExistence type="predicted"/>
<dbReference type="Proteomes" id="UP000566711">
    <property type="component" value="Unassembled WGS sequence"/>
</dbReference>
<keyword evidence="2" id="KW-1185">Reference proteome</keyword>
<gene>
    <name evidence="1" type="ORF">H3H36_00675</name>
</gene>
<dbReference type="RefSeq" id="WP_182213056.1">
    <property type="nucleotide sequence ID" value="NZ_JACEZS010000001.1"/>
</dbReference>
<organism evidence="1 2">
    <name type="scientific">Rugamonas fusca</name>
    <dbReference type="NCBI Taxonomy" id="2758568"/>
    <lineage>
        <taxon>Bacteria</taxon>
        <taxon>Pseudomonadati</taxon>
        <taxon>Pseudomonadota</taxon>
        <taxon>Betaproteobacteria</taxon>
        <taxon>Burkholderiales</taxon>
        <taxon>Oxalobacteraceae</taxon>
        <taxon>Telluria group</taxon>
        <taxon>Rugamonas</taxon>
    </lineage>
</organism>
<evidence type="ECO:0000313" key="2">
    <source>
        <dbReference type="Proteomes" id="UP000566711"/>
    </source>
</evidence>
<dbReference type="InterPro" id="IPR021634">
    <property type="entry name" value="DUF3240"/>
</dbReference>
<dbReference type="Pfam" id="PF11582">
    <property type="entry name" value="DUF3240"/>
    <property type="match status" value="1"/>
</dbReference>
<accession>A0A7W2I4Z3</accession>
<dbReference type="AlphaFoldDB" id="A0A7W2I4Z3"/>
<name>A0A7W2I4Z3_9BURK</name>
<comment type="caution">
    <text evidence="1">The sequence shown here is derived from an EMBL/GenBank/DDBJ whole genome shotgun (WGS) entry which is preliminary data.</text>
</comment>